<organism evidence="1 2">
    <name type="scientific">Papaver somniferum</name>
    <name type="common">Opium poppy</name>
    <dbReference type="NCBI Taxonomy" id="3469"/>
    <lineage>
        <taxon>Eukaryota</taxon>
        <taxon>Viridiplantae</taxon>
        <taxon>Streptophyta</taxon>
        <taxon>Embryophyta</taxon>
        <taxon>Tracheophyta</taxon>
        <taxon>Spermatophyta</taxon>
        <taxon>Magnoliopsida</taxon>
        <taxon>Ranunculales</taxon>
        <taxon>Papaveraceae</taxon>
        <taxon>Papaveroideae</taxon>
        <taxon>Papaver</taxon>
    </lineage>
</organism>
<dbReference type="Gramene" id="RZC82525">
    <property type="protein sequence ID" value="RZC82525"/>
    <property type="gene ID" value="C5167_045304"/>
</dbReference>
<name>A0A4Y7LEC5_PAPSO</name>
<proteinExistence type="predicted"/>
<dbReference type="EMBL" id="CM010725">
    <property type="protein sequence ID" value="RZC82525.1"/>
    <property type="molecule type" value="Genomic_DNA"/>
</dbReference>
<dbReference type="AlphaFoldDB" id="A0A4Y7LEC5"/>
<protein>
    <submittedName>
        <fullName evidence="1">Uncharacterized protein</fullName>
    </submittedName>
</protein>
<gene>
    <name evidence="1" type="ORF">C5167_045304</name>
</gene>
<accession>A0A4Y7LEC5</accession>
<keyword evidence="2" id="KW-1185">Reference proteome</keyword>
<dbReference type="Proteomes" id="UP000316621">
    <property type="component" value="Chromosome 11"/>
</dbReference>
<evidence type="ECO:0000313" key="1">
    <source>
        <dbReference type="EMBL" id="RZC82525.1"/>
    </source>
</evidence>
<sequence length="75" mass="8769">MVLLIHIMNSNSGKRKSDEDYREDGGAVQRRIQEQQLRWDFREEEIVGAVESVTEMKLQLMLHLDVEIVRVTGEL</sequence>
<evidence type="ECO:0000313" key="2">
    <source>
        <dbReference type="Proteomes" id="UP000316621"/>
    </source>
</evidence>
<reference evidence="1 2" key="1">
    <citation type="journal article" date="2018" name="Science">
        <title>The opium poppy genome and morphinan production.</title>
        <authorList>
            <person name="Guo L."/>
            <person name="Winzer T."/>
            <person name="Yang X."/>
            <person name="Li Y."/>
            <person name="Ning Z."/>
            <person name="He Z."/>
            <person name="Teodor R."/>
            <person name="Lu Y."/>
            <person name="Bowser T.A."/>
            <person name="Graham I.A."/>
            <person name="Ye K."/>
        </authorList>
    </citation>
    <scope>NUCLEOTIDE SEQUENCE [LARGE SCALE GENOMIC DNA]</scope>
    <source>
        <strain evidence="2">cv. HN1</strain>
        <tissue evidence="1">Leaves</tissue>
    </source>
</reference>